<dbReference type="InterPro" id="IPR016166">
    <property type="entry name" value="FAD-bd_PCMH"/>
</dbReference>
<dbReference type="Gene3D" id="3.30.465.10">
    <property type="match status" value="1"/>
</dbReference>
<reference evidence="7 8" key="1">
    <citation type="submission" date="2014-09" db="EMBL/GenBank/DDBJ databases">
        <title>Draft Genome Sequence of Draconibacterium sp. JN14CK-3.</title>
        <authorList>
            <person name="Dong C."/>
            <person name="Lai Q."/>
            <person name="Shao Z."/>
        </authorList>
    </citation>
    <scope>NUCLEOTIDE SEQUENCE [LARGE SCALE GENOMIC DNA]</scope>
    <source>
        <strain evidence="7 8">JN14CK-3</strain>
    </source>
</reference>
<dbReference type="GO" id="GO:0016491">
    <property type="term" value="F:oxidoreductase activity"/>
    <property type="evidence" value="ECO:0007669"/>
    <property type="project" value="UniProtKB-KW"/>
</dbReference>
<dbReference type="InterPro" id="IPR050416">
    <property type="entry name" value="FAD-linked_Oxidoreductase"/>
</dbReference>
<dbReference type="Gene3D" id="3.40.462.20">
    <property type="match status" value="1"/>
</dbReference>
<evidence type="ECO:0000313" key="7">
    <source>
        <dbReference type="EMBL" id="KJF45579.1"/>
    </source>
</evidence>
<dbReference type="AlphaFoldDB" id="A0A0D8JFR2"/>
<protein>
    <recommendedName>
        <fullName evidence="6">FAD-binding PCMH-type domain-containing protein</fullName>
    </recommendedName>
</protein>
<dbReference type="GO" id="GO:0071949">
    <property type="term" value="F:FAD binding"/>
    <property type="evidence" value="ECO:0007669"/>
    <property type="project" value="InterPro"/>
</dbReference>
<evidence type="ECO:0000256" key="4">
    <source>
        <dbReference type="ARBA" id="ARBA00022827"/>
    </source>
</evidence>
<evidence type="ECO:0000259" key="6">
    <source>
        <dbReference type="PROSITE" id="PS51387"/>
    </source>
</evidence>
<dbReference type="SUPFAM" id="SSF56176">
    <property type="entry name" value="FAD-binding/transporter-associated domain-like"/>
    <property type="match status" value="1"/>
</dbReference>
<keyword evidence="3" id="KW-0285">Flavoprotein</keyword>
<comment type="cofactor">
    <cofactor evidence="1">
        <name>FAD</name>
        <dbReference type="ChEBI" id="CHEBI:57692"/>
    </cofactor>
</comment>
<dbReference type="InterPro" id="IPR006093">
    <property type="entry name" value="Oxy_OxRdtase_FAD_BS"/>
</dbReference>
<accession>A0A0D8JFR2</accession>
<dbReference type="STRING" id="1544798.LH29_09595"/>
<dbReference type="PANTHER" id="PTHR42973:SF39">
    <property type="entry name" value="FAD-BINDING PCMH-TYPE DOMAIN-CONTAINING PROTEIN"/>
    <property type="match status" value="1"/>
</dbReference>
<dbReference type="Proteomes" id="UP000032544">
    <property type="component" value="Unassembled WGS sequence"/>
</dbReference>
<evidence type="ECO:0000256" key="3">
    <source>
        <dbReference type="ARBA" id="ARBA00022630"/>
    </source>
</evidence>
<feature type="domain" description="FAD-binding PCMH-type" evidence="6">
    <location>
        <begin position="31"/>
        <end position="202"/>
    </location>
</feature>
<dbReference type="InterPro" id="IPR016167">
    <property type="entry name" value="FAD-bd_PCMH_sub1"/>
</dbReference>
<dbReference type="PROSITE" id="PS00862">
    <property type="entry name" value="OX2_COVAL_FAD"/>
    <property type="match status" value="1"/>
</dbReference>
<evidence type="ECO:0000256" key="1">
    <source>
        <dbReference type="ARBA" id="ARBA00001974"/>
    </source>
</evidence>
<name>A0A0D8JFR2_9BACT</name>
<sequence>MIDDFSASLGGALVTAADSNYDEVRQIWNGMHDKKPALIAQCSGVADVIASVNFARENDILVSVRGGGHNVGGSASNDGGLMIDLSQMKGIRVDLEKKTVYAQGGVTIADLDRETSVFGLVAPSGVVSTTGIAGLTLGGGLGHLRKRYGLSIDNLVSVDVVTADGQFITACEKQNSDLFWAVRGGGGNFGVVTSFQYQVYPVGPLVTLCAPFYPAEEAPKILPAWQAFMDESPDEISSTAMFWTIPPVPDFPEEAHGRRVLILLAVHSGEVEKGEQLLKPLRELSTPLVDLSTPLPWTTLQTMFDPFFPKGEQLYYFKSRYINRLDTKSIDAIVPKASNPPQPMVLIAIWHIGGAMSRVKDDATPFSGRQSNYLFSIDAIWADAAANDEVISYSREFLDDLKDFSPGGLYVNFAGLGEEGTDLVKSAYGKNYERLSVIKKKYDPGNLFRINQNIKPAE</sequence>
<organism evidence="7 8">
    <name type="scientific">Draconibacterium sediminis</name>
    <dbReference type="NCBI Taxonomy" id="1544798"/>
    <lineage>
        <taxon>Bacteria</taxon>
        <taxon>Pseudomonadati</taxon>
        <taxon>Bacteroidota</taxon>
        <taxon>Bacteroidia</taxon>
        <taxon>Marinilabiliales</taxon>
        <taxon>Prolixibacteraceae</taxon>
        <taxon>Draconibacterium</taxon>
    </lineage>
</organism>
<evidence type="ECO:0000256" key="5">
    <source>
        <dbReference type="ARBA" id="ARBA00023002"/>
    </source>
</evidence>
<dbReference type="InterPro" id="IPR012951">
    <property type="entry name" value="BBE"/>
</dbReference>
<dbReference type="InterPro" id="IPR016169">
    <property type="entry name" value="FAD-bd_PCMH_sub2"/>
</dbReference>
<keyword evidence="8" id="KW-1185">Reference proteome</keyword>
<dbReference type="PANTHER" id="PTHR42973">
    <property type="entry name" value="BINDING OXIDOREDUCTASE, PUTATIVE (AFU_ORTHOLOGUE AFUA_1G17690)-RELATED"/>
    <property type="match status" value="1"/>
</dbReference>
<dbReference type="InterPro" id="IPR036318">
    <property type="entry name" value="FAD-bd_PCMH-like_sf"/>
</dbReference>
<gene>
    <name evidence="7" type="ORF">LH29_09595</name>
</gene>
<evidence type="ECO:0000256" key="2">
    <source>
        <dbReference type="ARBA" id="ARBA00005466"/>
    </source>
</evidence>
<keyword evidence="5" id="KW-0560">Oxidoreductase</keyword>
<comment type="caution">
    <text evidence="7">The sequence shown here is derived from an EMBL/GenBank/DDBJ whole genome shotgun (WGS) entry which is preliminary data.</text>
</comment>
<dbReference type="EMBL" id="JRHC01000001">
    <property type="protein sequence ID" value="KJF45579.1"/>
    <property type="molecule type" value="Genomic_DNA"/>
</dbReference>
<dbReference type="InterPro" id="IPR006094">
    <property type="entry name" value="Oxid_FAD_bind_N"/>
</dbReference>
<dbReference type="Pfam" id="PF01565">
    <property type="entry name" value="FAD_binding_4"/>
    <property type="match status" value="1"/>
</dbReference>
<comment type="similarity">
    <text evidence="2">Belongs to the oxygen-dependent FAD-linked oxidoreductase family.</text>
</comment>
<dbReference type="PROSITE" id="PS51387">
    <property type="entry name" value="FAD_PCMH"/>
    <property type="match status" value="1"/>
</dbReference>
<evidence type="ECO:0000313" key="8">
    <source>
        <dbReference type="Proteomes" id="UP000032544"/>
    </source>
</evidence>
<keyword evidence="4" id="KW-0274">FAD</keyword>
<proteinExistence type="inferred from homology"/>
<dbReference type="Pfam" id="PF08031">
    <property type="entry name" value="BBE"/>
    <property type="match status" value="1"/>
</dbReference>
<dbReference type="Gene3D" id="3.30.43.10">
    <property type="entry name" value="Uridine Diphospho-n-acetylenolpyruvylglucosamine Reductase, domain 2"/>
    <property type="match status" value="1"/>
</dbReference>